<keyword evidence="4" id="KW-1185">Reference proteome</keyword>
<evidence type="ECO:0000313" key="4">
    <source>
        <dbReference type="Proteomes" id="UP001518989"/>
    </source>
</evidence>
<evidence type="ECO:0000259" key="2">
    <source>
        <dbReference type="PROSITE" id="PS50943"/>
    </source>
</evidence>
<organism evidence="3 4">
    <name type="scientific">Roseomonas haemaphysalidis</name>
    <dbReference type="NCBI Taxonomy" id="2768162"/>
    <lineage>
        <taxon>Bacteria</taxon>
        <taxon>Pseudomonadati</taxon>
        <taxon>Pseudomonadota</taxon>
        <taxon>Alphaproteobacteria</taxon>
        <taxon>Acetobacterales</taxon>
        <taxon>Roseomonadaceae</taxon>
        <taxon>Roseomonas</taxon>
    </lineage>
</organism>
<dbReference type="InterPro" id="IPR013096">
    <property type="entry name" value="Cupin_2"/>
</dbReference>
<dbReference type="PANTHER" id="PTHR46797">
    <property type="entry name" value="HTH-TYPE TRANSCRIPTIONAL REGULATOR"/>
    <property type="match status" value="1"/>
</dbReference>
<dbReference type="InterPro" id="IPR011051">
    <property type="entry name" value="RmlC_Cupin_sf"/>
</dbReference>
<dbReference type="InterPro" id="IPR014710">
    <property type="entry name" value="RmlC-like_jellyroll"/>
</dbReference>
<dbReference type="Pfam" id="PF01381">
    <property type="entry name" value="HTH_3"/>
    <property type="match status" value="1"/>
</dbReference>
<accession>A0ABS3KT24</accession>
<dbReference type="CDD" id="cd02209">
    <property type="entry name" value="cupin_XRE_C"/>
    <property type="match status" value="1"/>
</dbReference>
<feature type="domain" description="HTH cro/C1-type" evidence="2">
    <location>
        <begin position="8"/>
        <end position="62"/>
    </location>
</feature>
<dbReference type="InterPro" id="IPR010982">
    <property type="entry name" value="Lambda_DNA-bd_dom_sf"/>
</dbReference>
<comment type="caution">
    <text evidence="3">The sequence shown here is derived from an EMBL/GenBank/DDBJ whole genome shotgun (WGS) entry which is preliminary data.</text>
</comment>
<dbReference type="InterPro" id="IPR050807">
    <property type="entry name" value="TransReg_Diox_bact_type"/>
</dbReference>
<dbReference type="SUPFAM" id="SSF51182">
    <property type="entry name" value="RmlC-like cupins"/>
    <property type="match status" value="1"/>
</dbReference>
<dbReference type="Gene3D" id="2.60.120.10">
    <property type="entry name" value="Jelly Rolls"/>
    <property type="match status" value="1"/>
</dbReference>
<dbReference type="PROSITE" id="PS50943">
    <property type="entry name" value="HTH_CROC1"/>
    <property type="match status" value="1"/>
</dbReference>
<dbReference type="RefSeq" id="WP_207417041.1">
    <property type="nucleotide sequence ID" value="NZ_CP061177.1"/>
</dbReference>
<dbReference type="SUPFAM" id="SSF47413">
    <property type="entry name" value="lambda repressor-like DNA-binding domains"/>
    <property type="match status" value="1"/>
</dbReference>
<proteinExistence type="predicted"/>
<evidence type="ECO:0000313" key="3">
    <source>
        <dbReference type="EMBL" id="MBO1079461.1"/>
    </source>
</evidence>
<evidence type="ECO:0000256" key="1">
    <source>
        <dbReference type="ARBA" id="ARBA00023125"/>
    </source>
</evidence>
<dbReference type="Proteomes" id="UP001518989">
    <property type="component" value="Unassembled WGS sequence"/>
</dbReference>
<protein>
    <submittedName>
        <fullName evidence="3">Cupin domain-containing protein</fullName>
    </submittedName>
</protein>
<dbReference type="Gene3D" id="1.10.260.40">
    <property type="entry name" value="lambda repressor-like DNA-binding domains"/>
    <property type="match status" value="1"/>
</dbReference>
<gene>
    <name evidence="3" type="ORF">IAI61_10485</name>
</gene>
<dbReference type="SMART" id="SM00530">
    <property type="entry name" value="HTH_XRE"/>
    <property type="match status" value="1"/>
</dbReference>
<dbReference type="EMBL" id="JACTNG010000004">
    <property type="protein sequence ID" value="MBO1079461.1"/>
    <property type="molecule type" value="Genomic_DNA"/>
</dbReference>
<reference evidence="3 4" key="1">
    <citation type="submission" date="2020-09" db="EMBL/GenBank/DDBJ databases">
        <title>Roseomonas.</title>
        <authorList>
            <person name="Zhu W."/>
        </authorList>
    </citation>
    <scope>NUCLEOTIDE SEQUENCE [LARGE SCALE GENOMIC DNA]</scope>
    <source>
        <strain evidence="3 4">573</strain>
    </source>
</reference>
<name>A0ABS3KT24_9PROT</name>
<sequence>MPEIGRKLRELRARRSLGMRELAARSGVSHSAISLIERDRMSPSVDTLSALLAALGTTMSTFFGDLDSGVPYSPFYGAEELVEIGRADRVSYRLVGMNHPNRRMLLLCERYAPGAATETALSHVAEEAGIVVRGAVEVTVDGSTRVLNKGDAYYFDSRSPHRFRNVSDGVSEIISAVTPPSY</sequence>
<keyword evidence="1" id="KW-0238">DNA-binding</keyword>
<dbReference type="PANTHER" id="PTHR46797:SF11">
    <property type="entry name" value="HTH-TYPE TRANSCRIPTIONAL REGULATOR PUUR"/>
    <property type="match status" value="1"/>
</dbReference>
<dbReference type="CDD" id="cd00093">
    <property type="entry name" value="HTH_XRE"/>
    <property type="match status" value="1"/>
</dbReference>
<dbReference type="Pfam" id="PF07883">
    <property type="entry name" value="Cupin_2"/>
    <property type="match status" value="1"/>
</dbReference>
<dbReference type="InterPro" id="IPR001387">
    <property type="entry name" value="Cro/C1-type_HTH"/>
</dbReference>